<feature type="binding site" evidence="5">
    <location>
        <position position="165"/>
    </location>
    <ligand>
        <name>GTP</name>
        <dbReference type="ChEBI" id="CHEBI:37565"/>
    </ligand>
</feature>
<dbReference type="Gene3D" id="3.40.50.300">
    <property type="entry name" value="P-loop containing nucleotide triphosphate hydrolases"/>
    <property type="match status" value="1"/>
</dbReference>
<dbReference type="PRINTS" id="PR00326">
    <property type="entry name" value="GTP1OBG"/>
</dbReference>
<dbReference type="PANTHER" id="PTHR45782:SF4">
    <property type="entry name" value="MITOCHONDRIAL RIBOSOME-ASSOCIATED GTPASE 1"/>
    <property type="match status" value="1"/>
</dbReference>
<dbReference type="SUPFAM" id="SSF52540">
    <property type="entry name" value="P-loop containing nucleoside triphosphate hydrolases"/>
    <property type="match status" value="1"/>
</dbReference>
<dbReference type="GO" id="GO:0005525">
    <property type="term" value="F:GTP binding"/>
    <property type="evidence" value="ECO:0007669"/>
    <property type="project" value="UniProtKB-KW"/>
</dbReference>
<evidence type="ECO:0000313" key="8">
    <source>
        <dbReference type="Proteomes" id="UP000062160"/>
    </source>
</evidence>
<dbReference type="CDD" id="cd01856">
    <property type="entry name" value="YlqF"/>
    <property type="match status" value="1"/>
</dbReference>
<organism evidence="7">
    <name type="scientific">Tepidanaerobacter syntrophicus</name>
    <dbReference type="NCBI Taxonomy" id="224999"/>
    <lineage>
        <taxon>Bacteria</taxon>
        <taxon>Bacillati</taxon>
        <taxon>Bacillota</taxon>
        <taxon>Clostridia</taxon>
        <taxon>Thermosediminibacterales</taxon>
        <taxon>Tepidanaerobacteraceae</taxon>
        <taxon>Tepidanaerobacter</taxon>
    </lineage>
</organism>
<dbReference type="RefSeq" id="WP_059034200.1">
    <property type="nucleotide sequence ID" value="NZ_BSDW01000001.1"/>
</dbReference>
<dbReference type="AlphaFoldDB" id="A0A0U9HPG2"/>
<evidence type="ECO:0000313" key="7">
    <source>
        <dbReference type="EMBL" id="GAQ26275.1"/>
    </source>
</evidence>
<proteinExistence type="inferred from homology"/>
<dbReference type="STRING" id="224999.GCA_001485475_02319"/>
<comment type="function">
    <text evidence="4">Required for a late step of 50S ribosomal subunit assembly. Has GTPase activity.</text>
</comment>
<dbReference type="InterPro" id="IPR006073">
    <property type="entry name" value="GTP-bd"/>
</dbReference>
<accession>A0A0U9HPG2</accession>
<sequence length="278" mass="31006">MDIQWYPGHMEKAKKSIKNYLKLADGIIEIVDARAPVSTRIKNIEKLASGKNIIIVLNKADLADLKITQMWLEYFNSGSIMAIAINALKKSELNKLYGLLSKPKNKSRIAPLRCVVVGAPNVGKSTFINQIKGRKTAKTGDFPGITKNIAWIKASDDLELLDTPGILQPKYEDRFIAAKLAILGTINPDILDFEELAKTLIEYLLKNYPTNIEKRYGVNLDFNSSKVLESIGKARGFLTNGGSVDIERTAKTVIKEFQEGKLGRISLERPDEMPDKKD</sequence>
<dbReference type="InterPro" id="IPR027417">
    <property type="entry name" value="P-loop_NTPase"/>
</dbReference>
<name>A0A0U9HPG2_9FIRM</name>
<evidence type="ECO:0000256" key="2">
    <source>
        <dbReference type="ARBA" id="ARBA00022741"/>
    </source>
</evidence>
<comment type="subcellular location">
    <subcellularLocation>
        <location evidence="4">Cytoplasm</location>
    </subcellularLocation>
</comment>
<reference evidence="7" key="1">
    <citation type="journal article" date="2016" name="Genome Announc.">
        <title>Draft Genome Sequence of the Syntrophic Lactate-Degrading Bacterium Tepidanaerobacter syntrophicus JLT.</title>
        <authorList>
            <person name="Matsuura N."/>
            <person name="Ohashi A."/>
            <person name="Tourlousse D.M."/>
            <person name="Sekiguchi Y."/>
        </authorList>
    </citation>
    <scope>NUCLEOTIDE SEQUENCE [LARGE SCALE GENOMIC DNA]</scope>
    <source>
        <strain evidence="7">JL</strain>
    </source>
</reference>
<protein>
    <recommendedName>
        <fullName evidence="1 4">Ribosome biogenesis GTPase A</fullName>
    </recommendedName>
</protein>
<keyword evidence="4" id="KW-0963">Cytoplasm</keyword>
<dbReference type="PANTHER" id="PTHR45782">
    <property type="entry name" value="MITOCHONDRIAL RIBOSOME-ASSOCIATED GTPASE 1"/>
    <property type="match status" value="1"/>
</dbReference>
<dbReference type="InterPro" id="IPR019991">
    <property type="entry name" value="GTP-bd_ribosome_bgen"/>
</dbReference>
<feature type="domain" description="CP-type G" evidence="6">
    <location>
        <begin position="10"/>
        <end position="169"/>
    </location>
</feature>
<feature type="binding site" evidence="5">
    <location>
        <begin position="58"/>
        <end position="61"/>
    </location>
    <ligand>
        <name>GTP</name>
        <dbReference type="ChEBI" id="CHEBI:37565"/>
    </ligand>
</feature>
<keyword evidence="8" id="KW-1185">Reference proteome</keyword>
<evidence type="ECO:0000256" key="1">
    <source>
        <dbReference type="ARBA" id="ARBA00014898"/>
    </source>
</evidence>
<dbReference type="InterPro" id="IPR016478">
    <property type="entry name" value="GTPase_MTG1"/>
</dbReference>
<dbReference type="InterPro" id="IPR023179">
    <property type="entry name" value="GTP-bd_ortho_bundle_sf"/>
</dbReference>
<dbReference type="InterPro" id="IPR030378">
    <property type="entry name" value="G_CP_dom"/>
</dbReference>
<comment type="similarity">
    <text evidence="4">Belongs to the TRAFAC class YlqF/YawG GTPase family. MTG1 subfamily.</text>
</comment>
<dbReference type="NCBIfam" id="TIGR03596">
    <property type="entry name" value="GTPase_YlqF"/>
    <property type="match status" value="1"/>
</dbReference>
<evidence type="ECO:0000259" key="6">
    <source>
        <dbReference type="PROSITE" id="PS51721"/>
    </source>
</evidence>
<dbReference type="PROSITE" id="PS51721">
    <property type="entry name" value="G_CP"/>
    <property type="match status" value="1"/>
</dbReference>
<dbReference type="Proteomes" id="UP000062160">
    <property type="component" value="Unassembled WGS sequence"/>
</dbReference>
<keyword evidence="3 4" id="KW-0342">GTP-binding</keyword>
<dbReference type="GO" id="GO:0006412">
    <property type="term" value="P:translation"/>
    <property type="evidence" value="ECO:0007669"/>
    <property type="project" value="TreeGrafter"/>
</dbReference>
<dbReference type="GO" id="GO:0003924">
    <property type="term" value="F:GTPase activity"/>
    <property type="evidence" value="ECO:0007669"/>
    <property type="project" value="TreeGrafter"/>
</dbReference>
<feature type="binding site" evidence="5">
    <location>
        <begin position="121"/>
        <end position="126"/>
    </location>
    <ligand>
        <name>GTP</name>
        <dbReference type="ChEBI" id="CHEBI:37565"/>
    </ligand>
</feature>
<gene>
    <name evidence="7" type="ORF">TSYNT_9539</name>
</gene>
<dbReference type="EMBL" id="DF977003">
    <property type="protein sequence ID" value="GAQ26275.1"/>
    <property type="molecule type" value="Genomic_DNA"/>
</dbReference>
<dbReference type="OrthoDB" id="9779790at2"/>
<evidence type="ECO:0000256" key="5">
    <source>
        <dbReference type="PIRSR" id="PIRSR006230-1"/>
    </source>
</evidence>
<evidence type="ECO:0000256" key="3">
    <source>
        <dbReference type="ARBA" id="ARBA00023134"/>
    </source>
</evidence>
<dbReference type="PIRSF" id="PIRSF006230">
    <property type="entry name" value="MG442"/>
    <property type="match status" value="1"/>
</dbReference>
<dbReference type="GO" id="GO:0005737">
    <property type="term" value="C:cytoplasm"/>
    <property type="evidence" value="ECO:0007669"/>
    <property type="project" value="UniProtKB-SubCell"/>
</dbReference>
<dbReference type="Pfam" id="PF01926">
    <property type="entry name" value="MMR_HSR1"/>
    <property type="match status" value="1"/>
</dbReference>
<dbReference type="Gene3D" id="1.10.1580.10">
    <property type="match status" value="1"/>
</dbReference>
<evidence type="ECO:0000256" key="4">
    <source>
        <dbReference type="PIRNR" id="PIRNR006230"/>
    </source>
</evidence>
<keyword evidence="2 4" id="KW-0547">Nucleotide-binding</keyword>